<keyword evidence="5" id="KW-1185">Reference proteome</keyword>
<evidence type="ECO:0000259" key="2">
    <source>
        <dbReference type="SMART" id="SM01359"/>
    </source>
</evidence>
<dbReference type="SMART" id="SM01359">
    <property type="entry name" value="A2M_N_2"/>
    <property type="match status" value="1"/>
</dbReference>
<dbReference type="Gene3D" id="2.20.130.20">
    <property type="match status" value="1"/>
</dbReference>
<dbReference type="PANTHER" id="PTHR11412">
    <property type="entry name" value="MACROGLOBULIN / COMPLEMENT"/>
    <property type="match status" value="1"/>
</dbReference>
<dbReference type="AlphaFoldDB" id="A0A7R9ABH8"/>
<dbReference type="Pfam" id="PF07703">
    <property type="entry name" value="A2M_BRD"/>
    <property type="match status" value="1"/>
</dbReference>
<reference evidence="4" key="1">
    <citation type="submission" date="2020-11" db="EMBL/GenBank/DDBJ databases">
        <authorList>
            <person name="Tran Van P."/>
        </authorList>
    </citation>
    <scope>NUCLEOTIDE SEQUENCE</scope>
</reference>
<proteinExistence type="predicted"/>
<protein>
    <submittedName>
        <fullName evidence="4">Uncharacterized protein</fullName>
    </submittedName>
</protein>
<dbReference type="InterPro" id="IPR002890">
    <property type="entry name" value="MG2"/>
</dbReference>
<dbReference type="Pfam" id="PF01835">
    <property type="entry name" value="MG2"/>
    <property type="match status" value="1"/>
</dbReference>
<dbReference type="EMBL" id="CAJPEV010003275">
    <property type="protein sequence ID" value="CAG0899381.1"/>
    <property type="molecule type" value="Genomic_DNA"/>
</dbReference>
<dbReference type="InterPro" id="IPR040839">
    <property type="entry name" value="MG4"/>
</dbReference>
<evidence type="ECO:0000256" key="1">
    <source>
        <dbReference type="SAM" id="MobiDB-lite"/>
    </source>
</evidence>
<dbReference type="SMART" id="SM01360">
    <property type="entry name" value="A2M"/>
    <property type="match status" value="1"/>
</dbReference>
<sequence length="971" mass="108046">MLQAGGTSCAEKGESFQAWPGDLAWPGGTGSLPVPPGGYLMTAPKRLRSNSTQQICLHLLNVEGAGKARVSLTKETGNASLASTVVHPFANGSGGCFPFRIPSIQGQMGKLQLRLTLDGAPGIAGRESEPVEVGERRSLVFVQTDKPLYLPGQTVRFWILVLDAALKPLDDQVRQVWVKGPSLQREAHWKELPSTAGIVQLQHRLHEEAPVEVSAAAWRVLHRLDLHDVCVRLSQDRVCAVAMVVPDPKIPQEHYDGASFKASGDGEGVLEDRECERIKPGSFRLPIGITGMIVLNSVDPGKQLWGSWKVKVDVRGSHWNEVKHFQVADFVLPKYSVEIGAPEVLLGDAAALDVSVCARYPHVGPVEGELILRVEPFIPIMETFRVRYPGLTKEFKIDVDRYSFIFQHHMKGCHKESIPTEALGMDNEELAPQSITITAAVKEKGTGVEITDSVILRVERNPLEIDVDSSPIHFRPGFVYDGLVKLKFRAGSPAQGQKILICENPDEREGAEKCRNYTSDSRGLVRFQIPPKLGNIGSFLLEVSAPEMTKDYPKRKEGRRYGWNRQIYAGRRRVTVGEWHSPSSSYIQILRPSGKGEMEGCRGSVRFRVSHSDSPAGVPSRFHYQIISRGNILASADFDRKADGKMEDFIDPELLLYESEEISDPQRLSVTAVEIPVIPEMAPESKLVVFYVRADGEVVSDYFTFQVDRCLPNKVELNWSQEEVRPGSKVGLKLKAEPNSVCGLKVVHKSVNLLHPEHQINLESVFQAVKSLQIHEAEFPAQSTDSDFCLRHRHQKNSSQENYHPQDGFESEYSHSHALTSFDRSGLVVLSNLSVFTIPCSIFSNWGDGEIEGRQPAEEETDPQVDDAAPPSALVPEIKESPHEDYDYYYYYYDDSRATKVRDYFPETWLWSLETVGETGELEKILEVPDNIAEWVGSAVCISPLKGMGLSSPQPLIVSQSFFLGFTLPYS</sequence>
<dbReference type="EMBL" id="LR902792">
    <property type="protein sequence ID" value="CAD7251093.1"/>
    <property type="molecule type" value="Genomic_DNA"/>
</dbReference>
<dbReference type="InterPro" id="IPR041555">
    <property type="entry name" value="MG3"/>
</dbReference>
<evidence type="ECO:0000259" key="3">
    <source>
        <dbReference type="SMART" id="SM01360"/>
    </source>
</evidence>
<dbReference type="InterPro" id="IPR001599">
    <property type="entry name" value="Macroglobln_a2"/>
</dbReference>
<feature type="domain" description="Alpha-2-macroglobulin" evidence="3">
    <location>
        <begin position="908"/>
        <end position="971"/>
    </location>
</feature>
<gene>
    <name evidence="4" type="ORF">DSTB1V02_LOCUS10860</name>
</gene>
<dbReference type="PANTHER" id="PTHR11412:SF171">
    <property type="entry name" value="PREGNANCY ZONE PROTEIN-LIKE PROTEIN"/>
    <property type="match status" value="1"/>
</dbReference>
<evidence type="ECO:0000313" key="5">
    <source>
        <dbReference type="Proteomes" id="UP000677054"/>
    </source>
</evidence>
<dbReference type="Gene3D" id="2.60.40.1930">
    <property type="match status" value="2"/>
</dbReference>
<dbReference type="InterPro" id="IPR013783">
    <property type="entry name" value="Ig-like_fold"/>
</dbReference>
<feature type="non-terminal residue" evidence="4">
    <location>
        <position position="971"/>
    </location>
</feature>
<dbReference type="Proteomes" id="UP000677054">
    <property type="component" value="Unassembled WGS sequence"/>
</dbReference>
<dbReference type="Gene3D" id="6.20.50.160">
    <property type="match status" value="1"/>
</dbReference>
<name>A0A7R9ABH8_9CRUS</name>
<dbReference type="Pfam" id="PF17791">
    <property type="entry name" value="MG3"/>
    <property type="match status" value="1"/>
</dbReference>
<evidence type="ECO:0000313" key="4">
    <source>
        <dbReference type="EMBL" id="CAD7251093.1"/>
    </source>
</evidence>
<feature type="domain" description="Alpha-2-macroglobulin bait region" evidence="2">
    <location>
        <begin position="587"/>
        <end position="754"/>
    </location>
</feature>
<dbReference type="OrthoDB" id="6376214at2759"/>
<dbReference type="GO" id="GO:0004866">
    <property type="term" value="F:endopeptidase inhibitor activity"/>
    <property type="evidence" value="ECO:0007669"/>
    <property type="project" value="InterPro"/>
</dbReference>
<dbReference type="Pfam" id="PF00207">
    <property type="entry name" value="A2M"/>
    <property type="match status" value="1"/>
</dbReference>
<dbReference type="Pfam" id="PF17789">
    <property type="entry name" value="MG4"/>
    <property type="match status" value="1"/>
</dbReference>
<organism evidence="4">
    <name type="scientific">Darwinula stevensoni</name>
    <dbReference type="NCBI Taxonomy" id="69355"/>
    <lineage>
        <taxon>Eukaryota</taxon>
        <taxon>Metazoa</taxon>
        <taxon>Ecdysozoa</taxon>
        <taxon>Arthropoda</taxon>
        <taxon>Crustacea</taxon>
        <taxon>Oligostraca</taxon>
        <taxon>Ostracoda</taxon>
        <taxon>Podocopa</taxon>
        <taxon>Podocopida</taxon>
        <taxon>Darwinulocopina</taxon>
        <taxon>Darwinuloidea</taxon>
        <taxon>Darwinulidae</taxon>
        <taxon>Darwinula</taxon>
    </lineage>
</organism>
<dbReference type="InterPro" id="IPR011625">
    <property type="entry name" value="A2M_N_BRD"/>
</dbReference>
<dbReference type="Gene3D" id="2.60.40.1940">
    <property type="match status" value="1"/>
</dbReference>
<accession>A0A7R9ABH8</accession>
<dbReference type="InterPro" id="IPR050473">
    <property type="entry name" value="A2M/Complement_sys"/>
</dbReference>
<feature type="region of interest" description="Disordered" evidence="1">
    <location>
        <begin position="851"/>
        <end position="871"/>
    </location>
</feature>
<dbReference type="Gene3D" id="2.60.40.10">
    <property type="entry name" value="Immunoglobulins"/>
    <property type="match status" value="1"/>
</dbReference>